<dbReference type="InterPro" id="IPR006140">
    <property type="entry name" value="D-isomer_DH_NAD-bd"/>
</dbReference>
<evidence type="ECO:0000313" key="7">
    <source>
        <dbReference type="Proteomes" id="UP001300502"/>
    </source>
</evidence>
<accession>A0AAV9IEZ3</accession>
<dbReference type="GO" id="GO:0051287">
    <property type="term" value="F:NAD binding"/>
    <property type="evidence" value="ECO:0007669"/>
    <property type="project" value="InterPro"/>
</dbReference>
<dbReference type="EMBL" id="JANCYU010000035">
    <property type="protein sequence ID" value="KAK4525984.1"/>
    <property type="molecule type" value="Genomic_DNA"/>
</dbReference>
<dbReference type="InterPro" id="IPR050223">
    <property type="entry name" value="D-isomer_2-hydroxyacid_DH"/>
</dbReference>
<keyword evidence="2 3" id="KW-0560">Oxidoreductase</keyword>
<dbReference type="InterPro" id="IPR029753">
    <property type="entry name" value="D-isomer_DH_CS"/>
</dbReference>
<evidence type="ECO:0000256" key="2">
    <source>
        <dbReference type="ARBA" id="ARBA00023002"/>
    </source>
</evidence>
<dbReference type="InterPro" id="IPR006139">
    <property type="entry name" value="D-isomer_2_OHA_DH_cat_dom"/>
</dbReference>
<dbReference type="CDD" id="cd05301">
    <property type="entry name" value="GDH"/>
    <property type="match status" value="1"/>
</dbReference>
<evidence type="ECO:0000256" key="1">
    <source>
        <dbReference type="ARBA" id="ARBA00005854"/>
    </source>
</evidence>
<comment type="caution">
    <text evidence="6">The sequence shown here is derived from an EMBL/GenBank/DDBJ whole genome shotgun (WGS) entry which is preliminary data.</text>
</comment>
<comment type="similarity">
    <text evidence="1 3">Belongs to the D-isomer specific 2-hydroxyacid dehydrogenase family.</text>
</comment>
<protein>
    <recommendedName>
        <fullName evidence="8">Glycerate dehydrogenase</fullName>
    </recommendedName>
</protein>
<sequence>MSSVRQGGVEWKVYNAQGKYRVLVTKTLVGDRWIRELENAGCRIEVCQSREILSNQQIAEAIGDHCDAVIGQLTEKWNDELFGVLKKAGGVVYSNFAVGFDNIDVAAATKHGIPVGNTPGVLTEATAEMAVCLTYAAARHLLEANKYLIEGKYKSWLPDLFLGQQIFRKKLGVIGTGRIGSAYALSMVRANLMDLVYYDKFTNKKMEEQLEQFNQYLKQIGEKPIQYTNASSMEQVIREADILSLHPNLDSSTYHLMNAERLQQMKPDAILVNCARGPIIDEVALVEHCKRNPGFTAGLDVFEHEPALAPGLKELPNVVIVPHIASATFWTRSAMATIAALNIASILKGYPCWSSGDMTPFVGEPGGSGEAPSQVPPQAAPSILNAKELGLQFLQPSKAAL</sequence>
<dbReference type="PROSITE" id="PS00065">
    <property type="entry name" value="D_2_HYDROXYACID_DH_1"/>
    <property type="match status" value="1"/>
</dbReference>
<evidence type="ECO:0000313" key="6">
    <source>
        <dbReference type="EMBL" id="KAK4525984.1"/>
    </source>
</evidence>
<dbReference type="PANTHER" id="PTHR10996:SF257">
    <property type="entry name" value="GLYOXYLATE REDUCTASE 1"/>
    <property type="match status" value="1"/>
</dbReference>
<reference evidence="6 7" key="1">
    <citation type="submission" date="2022-07" db="EMBL/GenBank/DDBJ databases">
        <title>Genome-wide signatures of adaptation to extreme environments.</title>
        <authorList>
            <person name="Cho C.H."/>
            <person name="Yoon H.S."/>
        </authorList>
    </citation>
    <scope>NUCLEOTIDE SEQUENCE [LARGE SCALE GENOMIC DNA]</scope>
    <source>
        <strain evidence="6 7">108.79 E11</strain>
    </source>
</reference>
<dbReference type="SUPFAM" id="SSF51735">
    <property type="entry name" value="NAD(P)-binding Rossmann-fold domains"/>
    <property type="match status" value="1"/>
</dbReference>
<dbReference type="InterPro" id="IPR029752">
    <property type="entry name" value="D-isomer_DH_CS1"/>
</dbReference>
<dbReference type="Proteomes" id="UP001300502">
    <property type="component" value="Unassembled WGS sequence"/>
</dbReference>
<dbReference type="InterPro" id="IPR036291">
    <property type="entry name" value="NAD(P)-bd_dom_sf"/>
</dbReference>
<evidence type="ECO:0008006" key="8">
    <source>
        <dbReference type="Google" id="ProtNLM"/>
    </source>
</evidence>
<dbReference type="AlphaFoldDB" id="A0AAV9IEZ3"/>
<dbReference type="Pfam" id="PF02826">
    <property type="entry name" value="2-Hacid_dh_C"/>
    <property type="match status" value="1"/>
</dbReference>
<dbReference type="Pfam" id="PF00389">
    <property type="entry name" value="2-Hacid_dh"/>
    <property type="match status" value="1"/>
</dbReference>
<dbReference type="GO" id="GO:0008465">
    <property type="term" value="F:hydroxypyruvate reductase (NADH) activity"/>
    <property type="evidence" value="ECO:0007669"/>
    <property type="project" value="TreeGrafter"/>
</dbReference>
<feature type="domain" description="D-isomer specific 2-hydroxyacid dehydrogenase catalytic" evidence="4">
    <location>
        <begin position="22"/>
        <end position="352"/>
    </location>
</feature>
<dbReference type="GO" id="GO:0005829">
    <property type="term" value="C:cytosol"/>
    <property type="evidence" value="ECO:0007669"/>
    <property type="project" value="TreeGrafter"/>
</dbReference>
<gene>
    <name evidence="6" type="ORF">GAYE_SCF18G3893</name>
</gene>
<dbReference type="GO" id="GO:0030267">
    <property type="term" value="F:glyoxylate reductase (NADPH) activity"/>
    <property type="evidence" value="ECO:0007669"/>
    <property type="project" value="TreeGrafter"/>
</dbReference>
<dbReference type="SUPFAM" id="SSF52283">
    <property type="entry name" value="Formate/glycerate dehydrogenase catalytic domain-like"/>
    <property type="match status" value="1"/>
</dbReference>
<evidence type="ECO:0000256" key="3">
    <source>
        <dbReference type="RuleBase" id="RU003719"/>
    </source>
</evidence>
<name>A0AAV9IEZ3_9RHOD</name>
<dbReference type="Gene3D" id="3.40.50.720">
    <property type="entry name" value="NAD(P)-binding Rossmann-like Domain"/>
    <property type="match status" value="2"/>
</dbReference>
<evidence type="ECO:0000259" key="4">
    <source>
        <dbReference type="Pfam" id="PF00389"/>
    </source>
</evidence>
<dbReference type="PANTHER" id="PTHR10996">
    <property type="entry name" value="2-HYDROXYACID DEHYDROGENASE-RELATED"/>
    <property type="match status" value="1"/>
</dbReference>
<proteinExistence type="inferred from homology"/>
<keyword evidence="7" id="KW-1185">Reference proteome</keyword>
<organism evidence="6 7">
    <name type="scientific">Galdieria yellowstonensis</name>
    <dbReference type="NCBI Taxonomy" id="3028027"/>
    <lineage>
        <taxon>Eukaryota</taxon>
        <taxon>Rhodophyta</taxon>
        <taxon>Bangiophyceae</taxon>
        <taxon>Galdieriales</taxon>
        <taxon>Galdieriaceae</taxon>
        <taxon>Galdieria</taxon>
    </lineage>
</organism>
<feature type="domain" description="D-isomer specific 2-hydroxyacid dehydrogenase NAD-binding" evidence="5">
    <location>
        <begin position="133"/>
        <end position="325"/>
    </location>
</feature>
<evidence type="ECO:0000259" key="5">
    <source>
        <dbReference type="Pfam" id="PF02826"/>
    </source>
</evidence>
<dbReference type="PROSITE" id="PS00671">
    <property type="entry name" value="D_2_HYDROXYACID_DH_3"/>
    <property type="match status" value="1"/>
</dbReference>